<dbReference type="RefSeq" id="WP_331300493.1">
    <property type="nucleotide sequence ID" value="NZ_MLCA01000001.1"/>
</dbReference>
<gene>
    <name evidence="2" type="ORF">MOTC310_00950</name>
</gene>
<evidence type="ECO:0000313" key="3">
    <source>
        <dbReference type="Proteomes" id="UP001355206"/>
    </source>
</evidence>
<evidence type="ECO:0000256" key="1">
    <source>
        <dbReference type="SAM" id="MobiDB-lite"/>
    </source>
</evidence>
<feature type="compositionally biased region" description="Basic and acidic residues" evidence="1">
    <location>
        <begin position="22"/>
        <end position="40"/>
    </location>
</feature>
<proteinExistence type="predicted"/>
<accession>A0ABU7TIG3</accession>
<protein>
    <submittedName>
        <fullName evidence="2">Uncharacterized protein</fullName>
    </submittedName>
</protein>
<dbReference type="EMBL" id="MLCA01000001">
    <property type="protein sequence ID" value="MEE7489125.1"/>
    <property type="molecule type" value="Genomic_DNA"/>
</dbReference>
<evidence type="ECO:0000313" key="2">
    <source>
        <dbReference type="EMBL" id="MEE7489125.1"/>
    </source>
</evidence>
<sequence>MPKRRDPGRSPPPPPGAVPETVPDRDAVERALETVLDRLRPKPGGAPRAGRKPRPGGAGR</sequence>
<feature type="region of interest" description="Disordered" evidence="1">
    <location>
        <begin position="1"/>
        <end position="60"/>
    </location>
</feature>
<reference evidence="2 3" key="1">
    <citation type="journal article" date="2012" name="Genet. Mol. Biol.">
        <title>Analysis of 16S rRNA and mxaF genes revealing insights into Methylobacterium niche-specific plant association.</title>
        <authorList>
            <person name="Dourado M.N."/>
            <person name="Andreote F.D."/>
            <person name="Dini-Andreote F."/>
            <person name="Conti R."/>
            <person name="Araujo J.M."/>
            <person name="Araujo W.L."/>
        </authorList>
    </citation>
    <scope>NUCLEOTIDE SEQUENCE [LARGE SCALE GENOMIC DNA]</scope>
    <source>
        <strain evidence="2 3">TC3-10</strain>
    </source>
</reference>
<comment type="caution">
    <text evidence="2">The sequence shown here is derived from an EMBL/GenBank/DDBJ whole genome shotgun (WGS) entry which is preliminary data.</text>
</comment>
<keyword evidence="3" id="KW-1185">Reference proteome</keyword>
<name>A0ABU7TIG3_9HYPH</name>
<organism evidence="2 3">
    <name type="scientific">Methylobacterium oryzae</name>
    <dbReference type="NCBI Taxonomy" id="334852"/>
    <lineage>
        <taxon>Bacteria</taxon>
        <taxon>Pseudomonadati</taxon>
        <taxon>Pseudomonadota</taxon>
        <taxon>Alphaproteobacteria</taxon>
        <taxon>Hyphomicrobiales</taxon>
        <taxon>Methylobacteriaceae</taxon>
        <taxon>Methylobacterium</taxon>
    </lineage>
</organism>
<dbReference type="Proteomes" id="UP001355206">
    <property type="component" value="Unassembled WGS sequence"/>
</dbReference>